<dbReference type="PROSITE" id="PS50977">
    <property type="entry name" value="HTH_TETR_2"/>
    <property type="match status" value="1"/>
</dbReference>
<evidence type="ECO:0000313" key="8">
    <source>
        <dbReference type="Proteomes" id="UP000440224"/>
    </source>
</evidence>
<feature type="domain" description="HTH tetR-type" evidence="6">
    <location>
        <begin position="45"/>
        <end position="105"/>
    </location>
</feature>
<reference evidence="7 8" key="1">
    <citation type="submission" date="2019-10" db="EMBL/GenBank/DDBJ databases">
        <title>A soil myxobacterium in the family Polyangiaceae.</title>
        <authorList>
            <person name="Li Y."/>
            <person name="Wang J."/>
        </authorList>
    </citation>
    <scope>NUCLEOTIDE SEQUENCE [LARGE SCALE GENOMIC DNA]</scope>
    <source>
        <strain evidence="7 8">DSM 14734</strain>
    </source>
</reference>
<gene>
    <name evidence="7" type="ORF">GF068_04575</name>
</gene>
<evidence type="ECO:0000259" key="6">
    <source>
        <dbReference type="PROSITE" id="PS50977"/>
    </source>
</evidence>
<sequence length="269" mass="29892">MKSLLGGARVLHRIAERSDPRALLTGRRHPPIVTHRSGMPRVADPRARIDLLRAAEAIFAENGLAAAKVEDITSRAGVSKGAFYLHFKSKQDCFRQIVEGVVARLSSCVEAARFDACVAPDSVEALLESRLDHVVDLLEFCWQNRGILQMILTGGGGTPYAYLIEAFAERIEQQSEGWLRHGVEAGLYRDDIEPAIVARLIAGTHERLVREIIKQPRRPDIEGWARQAQDMLTRGLFSGAASAIVDRTVTKNRERDERPREPRAKAKTG</sequence>
<keyword evidence="1" id="KW-0805">Transcription regulation</keyword>
<dbReference type="GO" id="GO:0003700">
    <property type="term" value="F:DNA-binding transcription factor activity"/>
    <property type="evidence" value="ECO:0007669"/>
    <property type="project" value="TreeGrafter"/>
</dbReference>
<dbReference type="PANTHER" id="PTHR30055">
    <property type="entry name" value="HTH-TYPE TRANSCRIPTIONAL REGULATOR RUTR"/>
    <property type="match status" value="1"/>
</dbReference>
<dbReference type="EMBL" id="WJIE01000001">
    <property type="protein sequence ID" value="MRG91198.1"/>
    <property type="molecule type" value="Genomic_DNA"/>
</dbReference>
<proteinExistence type="predicted"/>
<dbReference type="Proteomes" id="UP000440224">
    <property type="component" value="Unassembled WGS sequence"/>
</dbReference>
<comment type="caution">
    <text evidence="7">The sequence shown here is derived from an EMBL/GenBank/DDBJ whole genome shotgun (WGS) entry which is preliminary data.</text>
</comment>
<dbReference type="PANTHER" id="PTHR30055:SF234">
    <property type="entry name" value="HTH-TYPE TRANSCRIPTIONAL REGULATOR BETI"/>
    <property type="match status" value="1"/>
</dbReference>
<feature type="region of interest" description="Disordered" evidence="5">
    <location>
        <begin position="247"/>
        <end position="269"/>
    </location>
</feature>
<name>A0A6N7PGP2_9BACT</name>
<dbReference type="InterPro" id="IPR050109">
    <property type="entry name" value="HTH-type_TetR-like_transc_reg"/>
</dbReference>
<evidence type="ECO:0000256" key="2">
    <source>
        <dbReference type="ARBA" id="ARBA00023125"/>
    </source>
</evidence>
<evidence type="ECO:0000256" key="4">
    <source>
        <dbReference type="PROSITE-ProRule" id="PRU00335"/>
    </source>
</evidence>
<organism evidence="7 8">
    <name type="scientific">Polyangium spumosum</name>
    <dbReference type="NCBI Taxonomy" id="889282"/>
    <lineage>
        <taxon>Bacteria</taxon>
        <taxon>Pseudomonadati</taxon>
        <taxon>Myxococcota</taxon>
        <taxon>Polyangia</taxon>
        <taxon>Polyangiales</taxon>
        <taxon>Polyangiaceae</taxon>
        <taxon>Polyangium</taxon>
    </lineage>
</organism>
<evidence type="ECO:0000313" key="7">
    <source>
        <dbReference type="EMBL" id="MRG91198.1"/>
    </source>
</evidence>
<dbReference type="InterPro" id="IPR036271">
    <property type="entry name" value="Tet_transcr_reg_TetR-rel_C_sf"/>
</dbReference>
<dbReference type="SUPFAM" id="SSF46689">
    <property type="entry name" value="Homeodomain-like"/>
    <property type="match status" value="1"/>
</dbReference>
<dbReference type="GO" id="GO:0000976">
    <property type="term" value="F:transcription cis-regulatory region binding"/>
    <property type="evidence" value="ECO:0007669"/>
    <property type="project" value="TreeGrafter"/>
</dbReference>
<dbReference type="InterPro" id="IPR009057">
    <property type="entry name" value="Homeodomain-like_sf"/>
</dbReference>
<dbReference type="InterPro" id="IPR001647">
    <property type="entry name" value="HTH_TetR"/>
</dbReference>
<dbReference type="PRINTS" id="PR00455">
    <property type="entry name" value="HTHTETR"/>
</dbReference>
<evidence type="ECO:0000256" key="1">
    <source>
        <dbReference type="ARBA" id="ARBA00023015"/>
    </source>
</evidence>
<dbReference type="SUPFAM" id="SSF48498">
    <property type="entry name" value="Tetracyclin repressor-like, C-terminal domain"/>
    <property type="match status" value="1"/>
</dbReference>
<dbReference type="OrthoDB" id="9793734at2"/>
<keyword evidence="8" id="KW-1185">Reference proteome</keyword>
<dbReference type="Gene3D" id="1.10.357.10">
    <property type="entry name" value="Tetracycline Repressor, domain 2"/>
    <property type="match status" value="1"/>
</dbReference>
<feature type="DNA-binding region" description="H-T-H motif" evidence="4">
    <location>
        <begin position="68"/>
        <end position="87"/>
    </location>
</feature>
<dbReference type="Pfam" id="PF00440">
    <property type="entry name" value="TetR_N"/>
    <property type="match status" value="1"/>
</dbReference>
<feature type="compositionally biased region" description="Basic and acidic residues" evidence="5">
    <location>
        <begin position="248"/>
        <end position="269"/>
    </location>
</feature>
<keyword evidence="2 4" id="KW-0238">DNA-binding</keyword>
<accession>A0A6N7PGP2</accession>
<keyword evidence="3" id="KW-0804">Transcription</keyword>
<evidence type="ECO:0000256" key="5">
    <source>
        <dbReference type="SAM" id="MobiDB-lite"/>
    </source>
</evidence>
<evidence type="ECO:0000256" key="3">
    <source>
        <dbReference type="ARBA" id="ARBA00023163"/>
    </source>
</evidence>
<dbReference type="AlphaFoldDB" id="A0A6N7PGP2"/>
<protein>
    <submittedName>
        <fullName evidence="7">TetR family transcriptional regulator</fullName>
    </submittedName>
</protein>